<dbReference type="InterPro" id="IPR016187">
    <property type="entry name" value="CTDL_fold"/>
</dbReference>
<comment type="caution">
    <text evidence="3">The sequence shown here is derived from an EMBL/GenBank/DDBJ whole genome shotgun (WGS) entry which is preliminary data.</text>
</comment>
<accession>A0A498MSJ4</accession>
<dbReference type="Proteomes" id="UP000290572">
    <property type="component" value="Unassembled WGS sequence"/>
</dbReference>
<evidence type="ECO:0000256" key="1">
    <source>
        <dbReference type="SAM" id="SignalP"/>
    </source>
</evidence>
<proteinExistence type="predicted"/>
<dbReference type="CDD" id="cd00037">
    <property type="entry name" value="CLECT"/>
    <property type="match status" value="1"/>
</dbReference>
<evidence type="ECO:0000259" key="2">
    <source>
        <dbReference type="PROSITE" id="PS50041"/>
    </source>
</evidence>
<gene>
    <name evidence="3" type="ORF">ROHU_024015</name>
</gene>
<dbReference type="PANTHER" id="PTHR45784">
    <property type="entry name" value="C-TYPE LECTIN DOMAIN FAMILY 20 MEMBER A-RELATED"/>
    <property type="match status" value="1"/>
</dbReference>
<dbReference type="SMART" id="SM00034">
    <property type="entry name" value="CLECT"/>
    <property type="match status" value="2"/>
</dbReference>
<dbReference type="EMBL" id="QBIY01012612">
    <property type="protein sequence ID" value="RXN21436.1"/>
    <property type="molecule type" value="Genomic_DNA"/>
</dbReference>
<dbReference type="PROSITE" id="PS50041">
    <property type="entry name" value="C_TYPE_LECTIN_2"/>
    <property type="match status" value="2"/>
</dbReference>
<evidence type="ECO:0000313" key="4">
    <source>
        <dbReference type="Proteomes" id="UP000290572"/>
    </source>
</evidence>
<feature type="domain" description="C-type lectin" evidence="2">
    <location>
        <begin position="129"/>
        <end position="251"/>
    </location>
</feature>
<dbReference type="AlphaFoldDB" id="A0A498MSJ4"/>
<feature type="signal peptide" evidence="1">
    <location>
        <begin position="1"/>
        <end position="21"/>
    </location>
</feature>
<dbReference type="InterPro" id="IPR001304">
    <property type="entry name" value="C-type_lectin-like"/>
</dbReference>
<evidence type="ECO:0000313" key="3">
    <source>
        <dbReference type="EMBL" id="RXN21436.1"/>
    </source>
</evidence>
<keyword evidence="4" id="KW-1185">Reference proteome</keyword>
<dbReference type="Gene3D" id="3.10.100.10">
    <property type="entry name" value="Mannose-Binding Protein A, subunit A"/>
    <property type="match status" value="2"/>
</dbReference>
<sequence length="257" mass="30228">MDTKASVTVLLFLSLFGLNVSIYRDHFFVNNTVSWNNAQQYCRQYYDDLSTVREKDLQVLSSNSLIKGKYFWIGVQRVSPDITKWIWSEGGKATITFWEDYQPNDYTQKCGAINKDTFKMHDKHCSDNYEFYCMKVYELIVVHQKSTWEEALEYCRQNYTDLAIINSEDIMEEAKINSTVADTDELWTGLRFLAGDWFWVNGDSFNYNVWSSDGDGELQCPAMNQRCGVYDRTQRVCKPTDCERRLNFLCVKEKRED</sequence>
<dbReference type="Pfam" id="PF00059">
    <property type="entry name" value="Lectin_C"/>
    <property type="match status" value="2"/>
</dbReference>
<feature type="domain" description="C-type lectin" evidence="2">
    <location>
        <begin position="26"/>
        <end position="134"/>
    </location>
</feature>
<organism evidence="3 4">
    <name type="scientific">Labeo rohita</name>
    <name type="common">Indian major carp</name>
    <name type="synonym">Cyprinus rohita</name>
    <dbReference type="NCBI Taxonomy" id="84645"/>
    <lineage>
        <taxon>Eukaryota</taxon>
        <taxon>Metazoa</taxon>
        <taxon>Chordata</taxon>
        <taxon>Craniata</taxon>
        <taxon>Vertebrata</taxon>
        <taxon>Euteleostomi</taxon>
        <taxon>Actinopterygii</taxon>
        <taxon>Neopterygii</taxon>
        <taxon>Teleostei</taxon>
        <taxon>Ostariophysi</taxon>
        <taxon>Cypriniformes</taxon>
        <taxon>Cyprinidae</taxon>
        <taxon>Labeoninae</taxon>
        <taxon>Labeonini</taxon>
        <taxon>Labeo</taxon>
    </lineage>
</organism>
<dbReference type="STRING" id="84645.A0A498MSJ4"/>
<dbReference type="SUPFAM" id="SSF56436">
    <property type="entry name" value="C-type lectin-like"/>
    <property type="match status" value="2"/>
</dbReference>
<reference evidence="3 4" key="1">
    <citation type="submission" date="2018-03" db="EMBL/GenBank/DDBJ databases">
        <title>Draft genome sequence of Rohu Carp (Labeo rohita).</title>
        <authorList>
            <person name="Das P."/>
            <person name="Kushwaha B."/>
            <person name="Joshi C.G."/>
            <person name="Kumar D."/>
            <person name="Nagpure N.S."/>
            <person name="Sahoo L."/>
            <person name="Das S.P."/>
            <person name="Bit A."/>
            <person name="Patnaik S."/>
            <person name="Meher P.K."/>
            <person name="Jayasankar P."/>
            <person name="Koringa P.G."/>
            <person name="Patel N.V."/>
            <person name="Hinsu A.T."/>
            <person name="Kumar R."/>
            <person name="Pandey M."/>
            <person name="Agarwal S."/>
            <person name="Srivastava S."/>
            <person name="Singh M."/>
            <person name="Iquebal M.A."/>
            <person name="Jaiswal S."/>
            <person name="Angadi U.B."/>
            <person name="Kumar N."/>
            <person name="Raza M."/>
            <person name="Shah T.M."/>
            <person name="Rai A."/>
            <person name="Jena J.K."/>
        </authorList>
    </citation>
    <scope>NUCLEOTIDE SEQUENCE [LARGE SCALE GENOMIC DNA]</scope>
    <source>
        <strain evidence="3">DASCIFA01</strain>
        <tissue evidence="3">Testis</tissue>
    </source>
</reference>
<dbReference type="InterPro" id="IPR016186">
    <property type="entry name" value="C-type_lectin-like/link_sf"/>
</dbReference>
<dbReference type="PANTHER" id="PTHR45784:SF8">
    <property type="entry name" value="C-TYPE MANNOSE RECEPTOR 2-RELATED"/>
    <property type="match status" value="1"/>
</dbReference>
<keyword evidence="1" id="KW-0732">Signal</keyword>
<name>A0A498MSJ4_LABRO</name>
<feature type="chain" id="PRO_5019750647" evidence="1">
    <location>
        <begin position="22"/>
        <end position="257"/>
    </location>
</feature>
<protein>
    <submittedName>
        <fullName evidence="3">Lymphocyte antigen 75-like protein</fullName>
    </submittedName>
</protein>